<evidence type="ECO:0000313" key="2">
    <source>
        <dbReference type="EMBL" id="POI31435.1"/>
    </source>
</evidence>
<dbReference type="EMBL" id="PPHD01008656">
    <property type="protein sequence ID" value="POI31435.1"/>
    <property type="molecule type" value="Genomic_DNA"/>
</dbReference>
<proteinExistence type="predicted"/>
<organism evidence="2 3">
    <name type="scientific">Bambusicola thoracicus</name>
    <name type="common">Chinese bamboo-partridge</name>
    <name type="synonym">Perdix thoracica</name>
    <dbReference type="NCBI Taxonomy" id="9083"/>
    <lineage>
        <taxon>Eukaryota</taxon>
        <taxon>Metazoa</taxon>
        <taxon>Chordata</taxon>
        <taxon>Craniata</taxon>
        <taxon>Vertebrata</taxon>
        <taxon>Euteleostomi</taxon>
        <taxon>Archelosauria</taxon>
        <taxon>Archosauria</taxon>
        <taxon>Dinosauria</taxon>
        <taxon>Saurischia</taxon>
        <taxon>Theropoda</taxon>
        <taxon>Coelurosauria</taxon>
        <taxon>Aves</taxon>
        <taxon>Neognathae</taxon>
        <taxon>Galloanserae</taxon>
        <taxon>Galliformes</taxon>
        <taxon>Phasianidae</taxon>
        <taxon>Perdicinae</taxon>
        <taxon>Bambusicola</taxon>
    </lineage>
</organism>
<dbReference type="Gene3D" id="2.60.120.620">
    <property type="entry name" value="q2cbj1_9rhob like domain"/>
    <property type="match status" value="1"/>
</dbReference>
<evidence type="ECO:0000259" key="1">
    <source>
        <dbReference type="Pfam" id="PF13661"/>
    </source>
</evidence>
<dbReference type="GO" id="GO:0006449">
    <property type="term" value="P:regulation of translational termination"/>
    <property type="evidence" value="ECO:0007669"/>
    <property type="project" value="TreeGrafter"/>
</dbReference>
<dbReference type="GO" id="GO:0005737">
    <property type="term" value="C:cytoplasm"/>
    <property type="evidence" value="ECO:0007669"/>
    <property type="project" value="TreeGrafter"/>
</dbReference>
<dbReference type="Pfam" id="PF13661">
    <property type="entry name" value="2OG-FeII_Oxy_4"/>
    <property type="match status" value="1"/>
</dbReference>
<dbReference type="GO" id="GO:0031543">
    <property type="term" value="F:peptidyl-proline dioxygenase activity"/>
    <property type="evidence" value="ECO:0007669"/>
    <property type="project" value="TreeGrafter"/>
</dbReference>
<evidence type="ECO:0000313" key="3">
    <source>
        <dbReference type="Proteomes" id="UP000237246"/>
    </source>
</evidence>
<protein>
    <recommendedName>
        <fullName evidence="1">Prolyl 3,4-dihydroxylase TPA1/OFD1 N-terminal domain-containing protein</fullName>
    </recommendedName>
</protein>
<accession>A0A2P4T4X8</accession>
<dbReference type="InterPro" id="IPR051842">
    <property type="entry name" value="uS12_prolyl_hydroxylase"/>
</dbReference>
<dbReference type="AlphaFoldDB" id="A0A2P4T4X8"/>
<gene>
    <name evidence="2" type="ORF">CIB84_004815</name>
</gene>
<keyword evidence="3" id="KW-1185">Reference proteome</keyword>
<dbReference type="InterPro" id="IPR039558">
    <property type="entry name" value="TPA1/OFD1_N"/>
</dbReference>
<dbReference type="OrthoDB" id="430522at2759"/>
<reference evidence="2 3" key="1">
    <citation type="submission" date="2018-01" db="EMBL/GenBank/DDBJ databases">
        <title>Comparison of the Chinese Bamboo Partridge and Red Junglefowl genome sequences highlights the importance of demography in genome evolution.</title>
        <authorList>
            <person name="Tiley G.P."/>
            <person name="Kimball R.T."/>
            <person name="Braun E.L."/>
            <person name="Burleigh J.G."/>
        </authorList>
    </citation>
    <scope>NUCLEOTIDE SEQUENCE [LARGE SCALE GENOMIC DNA]</scope>
    <source>
        <strain evidence="2">RTK389</strain>
        <tissue evidence="2">Blood</tissue>
    </source>
</reference>
<dbReference type="PANTHER" id="PTHR12117">
    <property type="entry name" value="HISTONE ACETYLTRANSFERASE COMPLEX"/>
    <property type="match status" value="1"/>
</dbReference>
<dbReference type="Proteomes" id="UP000237246">
    <property type="component" value="Unassembled WGS sequence"/>
</dbReference>
<dbReference type="PANTHER" id="PTHR12117:SF0">
    <property type="entry name" value="PROLYL 3-HYDROXYLASE OGFOD1"/>
    <property type="match status" value="1"/>
</dbReference>
<name>A0A2P4T4X8_BAMTH</name>
<comment type="caution">
    <text evidence="2">The sequence shown here is derived from an EMBL/GenBank/DDBJ whole genome shotgun (WGS) entry which is preliminary data.</text>
</comment>
<sequence length="110" mass="11598">MGAKRRGAAGGRSGEKRGRREIAAELCAALGDAALRERAAAAWAGGEPLRHGKLCCSKMCVLADVLLCHDDELEGRRIAFILYLVPPWEKSDGGTLDLFSTDGKTSALGG</sequence>
<feature type="domain" description="Prolyl 3,4-dihydroxylase TPA1/OFD1 N-terminal" evidence="1">
    <location>
        <begin position="63"/>
        <end position="105"/>
    </location>
</feature>